<dbReference type="Proteomes" id="UP000016567">
    <property type="component" value="Unassembled WGS sequence"/>
</dbReference>
<accession>U3A5S6</accession>
<proteinExistence type="predicted"/>
<dbReference type="AlphaFoldDB" id="U3A5S6"/>
<dbReference type="InterPro" id="IPR021367">
    <property type="entry name" value="DUF2982"/>
</dbReference>
<name>U3A5S6_9VIBR</name>
<keyword evidence="2" id="KW-1185">Reference proteome</keyword>
<protein>
    <submittedName>
        <fullName evidence="1">Uncharacterized protein</fullName>
    </submittedName>
</protein>
<organism evidence="1 2">
    <name type="scientific">Vibrio azureus NBRC 104587</name>
    <dbReference type="NCBI Taxonomy" id="1219077"/>
    <lineage>
        <taxon>Bacteria</taxon>
        <taxon>Pseudomonadati</taxon>
        <taxon>Pseudomonadota</taxon>
        <taxon>Gammaproteobacteria</taxon>
        <taxon>Vibrionales</taxon>
        <taxon>Vibrionaceae</taxon>
        <taxon>Vibrio</taxon>
    </lineage>
</organism>
<dbReference type="Pfam" id="PF11201">
    <property type="entry name" value="DUF2982"/>
    <property type="match status" value="1"/>
</dbReference>
<dbReference type="EMBL" id="BATL01000024">
    <property type="protein sequence ID" value="GAD75321.1"/>
    <property type="molecule type" value="Genomic_DNA"/>
</dbReference>
<gene>
    <name evidence="1" type="ORF">VAZ01S_024_00030</name>
</gene>
<evidence type="ECO:0000313" key="1">
    <source>
        <dbReference type="EMBL" id="GAD75321.1"/>
    </source>
</evidence>
<reference evidence="1 2" key="1">
    <citation type="submission" date="2013-09" db="EMBL/GenBank/DDBJ databases">
        <title>Whole genome shotgun sequence of Vibrio azureus NBRC 104587.</title>
        <authorList>
            <person name="Isaki S."/>
            <person name="Hosoyama A."/>
            <person name="Numata M."/>
            <person name="Hashimoto M."/>
            <person name="Hosoyama Y."/>
            <person name="Tsuchikane K."/>
            <person name="Noguchi M."/>
            <person name="Hirakata S."/>
            <person name="Ichikawa N."/>
            <person name="Ohji S."/>
            <person name="Yamazoe A."/>
            <person name="Fujita N."/>
        </authorList>
    </citation>
    <scope>NUCLEOTIDE SEQUENCE [LARGE SCALE GENOMIC DNA]</scope>
    <source>
        <strain evidence="1 2">NBRC 104587</strain>
    </source>
</reference>
<dbReference type="eggNOG" id="ENOG5032S0P">
    <property type="taxonomic scope" value="Bacteria"/>
</dbReference>
<sequence>MYLGAKQNHCEEKFEDIILDSSSYTSQTGQHYKGLQAMLANRMKHQREFFGYDIFISSQDLDRDPEAFVGLARRYLAAAEPDGVRE</sequence>
<evidence type="ECO:0000313" key="2">
    <source>
        <dbReference type="Proteomes" id="UP000016567"/>
    </source>
</evidence>
<comment type="caution">
    <text evidence="1">The sequence shown here is derived from an EMBL/GenBank/DDBJ whole genome shotgun (WGS) entry which is preliminary data.</text>
</comment>